<dbReference type="PANTHER" id="PTHR34352">
    <property type="entry name" value="PROTEIN YHFA"/>
    <property type="match status" value="1"/>
</dbReference>
<organism evidence="1 2">
    <name type="scientific">Rhizobium oryziradicis</name>
    <dbReference type="NCBI Taxonomy" id="1867956"/>
    <lineage>
        <taxon>Bacteria</taxon>
        <taxon>Pseudomonadati</taxon>
        <taxon>Pseudomonadota</taxon>
        <taxon>Alphaproteobacteria</taxon>
        <taxon>Hyphomicrobiales</taxon>
        <taxon>Rhizobiaceae</taxon>
        <taxon>Rhizobium/Agrobacterium group</taxon>
        <taxon>Rhizobium</taxon>
    </lineage>
</organism>
<keyword evidence="1" id="KW-0067">ATP-binding</keyword>
<reference evidence="1 2" key="1">
    <citation type="submission" date="2016-09" db="EMBL/GenBank/DDBJ databases">
        <title>Rhizobium oryziradicis sp. nov., isolated from the root of rice.</title>
        <authorList>
            <person name="Zhao J."/>
            <person name="Zhang X."/>
        </authorList>
    </citation>
    <scope>NUCLEOTIDE SEQUENCE [LARGE SCALE GENOMIC DNA]</scope>
    <source>
        <strain evidence="1 2">N19</strain>
    </source>
</reference>
<dbReference type="Proteomes" id="UP000186894">
    <property type="component" value="Unassembled WGS sequence"/>
</dbReference>
<dbReference type="OrthoDB" id="8277427at2"/>
<protein>
    <submittedName>
        <fullName evidence="1">ABC transporter ATP-binding protein</fullName>
    </submittedName>
</protein>
<sequence length="143" mass="14971">MAEMKMKTRPMGASAVIGRTGFPHITSATGGELNIVTGPSQAGFNPLDLLYASLAGCLTISARLVASELGVMDKITTITAAVSGEKAKEGLSRVERFDIVLTIAGDIDDETRHAIAHKAEHEICTVSNTLTANPTFATTVLAE</sequence>
<evidence type="ECO:0000313" key="2">
    <source>
        <dbReference type="Proteomes" id="UP000186894"/>
    </source>
</evidence>
<evidence type="ECO:0000313" key="1">
    <source>
        <dbReference type="EMBL" id="OLP45762.1"/>
    </source>
</evidence>
<comment type="caution">
    <text evidence="1">The sequence shown here is derived from an EMBL/GenBank/DDBJ whole genome shotgun (WGS) entry which is preliminary data.</text>
</comment>
<dbReference type="RefSeq" id="WP_075638765.1">
    <property type="nucleotide sequence ID" value="NZ_MKIM01000024.1"/>
</dbReference>
<proteinExistence type="predicted"/>
<keyword evidence="1" id="KW-0547">Nucleotide-binding</keyword>
<name>A0A1Q8ZUL7_9HYPH</name>
<dbReference type="InterPro" id="IPR036102">
    <property type="entry name" value="OsmC/Ohrsf"/>
</dbReference>
<dbReference type="InterPro" id="IPR003718">
    <property type="entry name" value="OsmC/Ohr_fam"/>
</dbReference>
<keyword evidence="2" id="KW-1185">Reference proteome</keyword>
<dbReference type="GO" id="GO:0005524">
    <property type="term" value="F:ATP binding"/>
    <property type="evidence" value="ECO:0007669"/>
    <property type="project" value="UniProtKB-KW"/>
</dbReference>
<dbReference type="InterPro" id="IPR015946">
    <property type="entry name" value="KH_dom-like_a/b"/>
</dbReference>
<dbReference type="Pfam" id="PF02566">
    <property type="entry name" value="OsmC"/>
    <property type="match status" value="1"/>
</dbReference>
<dbReference type="Gene3D" id="3.30.300.20">
    <property type="match status" value="1"/>
</dbReference>
<dbReference type="SUPFAM" id="SSF82784">
    <property type="entry name" value="OsmC-like"/>
    <property type="match status" value="1"/>
</dbReference>
<gene>
    <name evidence="1" type="ORF">BJF95_11625</name>
</gene>
<dbReference type="EMBL" id="MKIM01000024">
    <property type="protein sequence ID" value="OLP45762.1"/>
    <property type="molecule type" value="Genomic_DNA"/>
</dbReference>
<accession>A0A1Q8ZUL7</accession>
<dbReference type="PANTHER" id="PTHR34352:SF1">
    <property type="entry name" value="PROTEIN YHFA"/>
    <property type="match status" value="1"/>
</dbReference>
<dbReference type="STRING" id="1867956.BJF95_11625"/>
<dbReference type="AlphaFoldDB" id="A0A1Q8ZUL7"/>